<dbReference type="GO" id="GO:0042565">
    <property type="term" value="C:RNA nuclear export complex"/>
    <property type="evidence" value="ECO:0007669"/>
    <property type="project" value="TreeGrafter"/>
</dbReference>
<name>A0A6J5VAJ5_PRUAR</name>
<dbReference type="GO" id="GO:0006405">
    <property type="term" value="P:RNA export from nucleus"/>
    <property type="evidence" value="ECO:0007669"/>
    <property type="project" value="TreeGrafter"/>
</dbReference>
<reference evidence="3 5" key="2">
    <citation type="submission" date="2020-05" db="EMBL/GenBank/DDBJ databases">
        <authorList>
            <person name="Campoy J."/>
            <person name="Schneeberger K."/>
            <person name="Spophaly S."/>
        </authorList>
    </citation>
    <scope>NUCLEOTIDE SEQUENCE [LARGE SCALE GENOMIC DNA]</scope>
    <source>
        <strain evidence="3">PruArmRojPasFocal</strain>
    </source>
</reference>
<dbReference type="EMBL" id="CAEKDK010000006">
    <property type="protein sequence ID" value="CAB4285192.1"/>
    <property type="molecule type" value="Genomic_DNA"/>
</dbReference>
<dbReference type="GO" id="GO:0005049">
    <property type="term" value="F:nuclear export signal receptor activity"/>
    <property type="evidence" value="ECO:0007669"/>
    <property type="project" value="InterPro"/>
</dbReference>
<dbReference type="GO" id="GO:0003723">
    <property type="term" value="F:RNA binding"/>
    <property type="evidence" value="ECO:0007669"/>
    <property type="project" value="TreeGrafter"/>
</dbReference>
<dbReference type="PANTHER" id="PTHR11223:SF3">
    <property type="entry name" value="EXPORTIN-5"/>
    <property type="match status" value="1"/>
</dbReference>
<evidence type="ECO:0000259" key="1">
    <source>
        <dbReference type="Pfam" id="PF08389"/>
    </source>
</evidence>
<keyword evidence="6" id="KW-1185">Reference proteome</keyword>
<dbReference type="GO" id="GO:0005634">
    <property type="term" value="C:nucleus"/>
    <property type="evidence" value="ECO:0007669"/>
    <property type="project" value="TreeGrafter"/>
</dbReference>
<evidence type="ECO:0000313" key="6">
    <source>
        <dbReference type="Proteomes" id="UP000507245"/>
    </source>
</evidence>
<sequence>MEENNSNNVASNVAQAIAVALDWSSTSDARKAAVAFLESIKAGDVRVLANTSFHLVKKDWSSEIRLHAFKMLQHLVRLRWEELSPTERRNFANITVDLMSDIANPSEEWALKSQTAALVAEMVRREGLNLWQELLPTLVSLSYKGPIQAELVCMMLRWLPEDITVHNEDLEGDRRRLLLRGLTQSLPEILPLLYTLLERHFGAVLNEAGKQQLDLAKQHAATVTATLNAVNAYSEWAPLPDLAKYGIIHGCGFLLSSPDFCLHACEFFKLVSQRKRPIDDTSAPEFDSAMSNIFHILMNVSKEFLYRSGPSAGVIDESNIEFAEYICESMVSLGSTNLQCIAGDSTMLGLYLQQMLGFFQHLKLVLHFQSLHFWLALMRDLMSKPKAVARSAGDGSDPVDTEKRKILSFLSDEICSAILDVSFQHMLKREKVLHGTSFALGPLELWSDDAEGKGNFGQYRSKLLELVKLVTSYKPLIAGANVSERIDKIIKNLLLSPMPAQDLAVMESMQLALENVVSTIFDGSNEIGGGHSEVQHGLCKIFEGLLQQLLSLKWTEPALVEVLGHYLDAMGPFLKYFPDAAGSVINKLFELLNSLPFVVKDPSTNSARYARLQICTSFIRIAKTADKSILPHMKGIADTMAYMQREGCLLRGEHNLLGEAFLVMASAAGIQQQQEVLAWLLEPLSQQWTQLEWQNNYLSEPLGLVRLCSETPVMWSVFHTITFFEKALKRSGTRKAHLNLQNNSTETATPLHPMASHLSWMLPPLPKLLRSIHSLWSPSVSQTLPGEIKAAMTMSDVEQFSLLGEGNPKFSKGAVTFSSGSLISASKEGYTEPNESDIRNWLKGIRDSGYNVLGLATTVGDSFYKCLDSQSVALALVENIHSMEFRHIRLLVHSVLIPLVKFCPVDLWETWLEKLLHPLFQHSQQALSCSWSSLLHEGRAKVPDAHAILAGSDLKVEVMEEKLLRDLTREICSLLSVIASPQLNTGLPSLEHSGHVSRVDISSLKDLDAFTSSSMVGFLLKHKGLALPALQICLEAFTWTDGESMTKVSSFCAALVALTISTNSMELQQFVSKDLFSAIIQGLALESNAFISADLISLCRDIYIYLCDRDPTPRQVLLSLPCIKQHDLLAFEEALTKTYSPKEQKQHMKSLLLLATGNKLKALVAQKSVNVITNVSTRPRNTVNVAETRVDEGESVGLAAIL</sequence>
<evidence type="ECO:0000259" key="2">
    <source>
        <dbReference type="Pfam" id="PF19273"/>
    </source>
</evidence>
<proteinExistence type="predicted"/>
<dbReference type="SUPFAM" id="SSF48371">
    <property type="entry name" value="ARM repeat"/>
    <property type="match status" value="1"/>
</dbReference>
<dbReference type="Pfam" id="PF19273">
    <property type="entry name" value="Exportin-5"/>
    <property type="match status" value="1"/>
</dbReference>
<dbReference type="GO" id="GO:0005737">
    <property type="term" value="C:cytoplasm"/>
    <property type="evidence" value="ECO:0007669"/>
    <property type="project" value="TreeGrafter"/>
</dbReference>
<dbReference type="InterPro" id="IPR045065">
    <property type="entry name" value="XPO1/5"/>
</dbReference>
<dbReference type="EMBL" id="CAEKKB010000006">
    <property type="protein sequence ID" value="CAB4316002.1"/>
    <property type="molecule type" value="Genomic_DNA"/>
</dbReference>
<dbReference type="FunFam" id="1.25.10.10:FF:000375">
    <property type="entry name" value="Predicted protein"/>
    <property type="match status" value="1"/>
</dbReference>
<dbReference type="GO" id="GO:0006611">
    <property type="term" value="P:protein export from nucleus"/>
    <property type="evidence" value="ECO:0007669"/>
    <property type="project" value="InterPro"/>
</dbReference>
<evidence type="ECO:0000313" key="4">
    <source>
        <dbReference type="EMBL" id="CAB4316002.1"/>
    </source>
</evidence>
<dbReference type="InterPro" id="IPR011989">
    <property type="entry name" value="ARM-like"/>
</dbReference>
<dbReference type="Gene3D" id="1.25.10.10">
    <property type="entry name" value="Leucine-rich Repeat Variant"/>
    <property type="match status" value="1"/>
</dbReference>
<dbReference type="OrthoDB" id="2215036at2759"/>
<accession>A0A6J5VAJ5</accession>
<organism evidence="3 5">
    <name type="scientific">Prunus armeniaca</name>
    <name type="common">Apricot</name>
    <name type="synonym">Armeniaca vulgaris</name>
    <dbReference type="NCBI Taxonomy" id="36596"/>
    <lineage>
        <taxon>Eukaryota</taxon>
        <taxon>Viridiplantae</taxon>
        <taxon>Streptophyta</taxon>
        <taxon>Embryophyta</taxon>
        <taxon>Tracheophyta</taxon>
        <taxon>Spermatophyta</taxon>
        <taxon>Magnoliopsida</taxon>
        <taxon>eudicotyledons</taxon>
        <taxon>Gunneridae</taxon>
        <taxon>Pentapetalae</taxon>
        <taxon>rosids</taxon>
        <taxon>fabids</taxon>
        <taxon>Rosales</taxon>
        <taxon>Rosaceae</taxon>
        <taxon>Amygdaloideae</taxon>
        <taxon>Amygdaleae</taxon>
        <taxon>Prunus</taxon>
    </lineage>
</organism>
<dbReference type="InterPro" id="IPR016024">
    <property type="entry name" value="ARM-type_fold"/>
</dbReference>
<dbReference type="Pfam" id="PF08389">
    <property type="entry name" value="Xpo1"/>
    <property type="match status" value="1"/>
</dbReference>
<dbReference type="Proteomes" id="UP000507245">
    <property type="component" value="Unassembled WGS sequence"/>
</dbReference>
<dbReference type="PANTHER" id="PTHR11223">
    <property type="entry name" value="EXPORTIN 1/5"/>
    <property type="match status" value="1"/>
</dbReference>
<reference evidence="6" key="1">
    <citation type="journal article" date="2020" name="Genome Biol.">
        <title>Gamete binning: chromosome-level and haplotype-resolved genome assembly enabled by high-throughput single-cell sequencing of gamete genomes.</title>
        <authorList>
            <person name="Campoy J.A."/>
            <person name="Sun H."/>
            <person name="Goel M."/>
            <person name="Jiao W.-B."/>
            <person name="Folz-Donahue K."/>
            <person name="Wang N."/>
            <person name="Rubio M."/>
            <person name="Liu C."/>
            <person name="Kukat C."/>
            <person name="Ruiz D."/>
            <person name="Huettel B."/>
            <person name="Schneeberger K."/>
        </authorList>
    </citation>
    <scope>NUCLEOTIDE SEQUENCE [LARGE SCALE GENOMIC DNA]</scope>
    <source>
        <strain evidence="6">cv. Rojo Pasion</strain>
    </source>
</reference>
<dbReference type="InterPro" id="IPR013598">
    <property type="entry name" value="Exportin-1/Importin-b-like"/>
</dbReference>
<feature type="domain" description="Exportin-5 C-terminal" evidence="2">
    <location>
        <begin position="317"/>
        <end position="1167"/>
    </location>
</feature>
<evidence type="ECO:0000313" key="5">
    <source>
        <dbReference type="Proteomes" id="UP000507222"/>
    </source>
</evidence>
<evidence type="ECO:0000313" key="3">
    <source>
        <dbReference type="EMBL" id="CAB4285192.1"/>
    </source>
</evidence>
<dbReference type="InterPro" id="IPR045478">
    <property type="entry name" value="Exportin-5_C"/>
</dbReference>
<dbReference type="AlphaFoldDB" id="A0A6J5VAJ5"/>
<feature type="domain" description="Exportin-1/Importin-beta-like" evidence="1">
    <location>
        <begin position="109"/>
        <end position="267"/>
    </location>
</feature>
<dbReference type="Proteomes" id="UP000507222">
    <property type="component" value="Unassembled WGS sequence"/>
</dbReference>
<protein>
    <submittedName>
        <fullName evidence="3">Uncharacterized protein</fullName>
    </submittedName>
</protein>
<gene>
    <name evidence="3" type="ORF">CURHAP_LOCUS40943</name>
    <name evidence="4" type="ORF">ORAREDHAP_LOCUS40857</name>
</gene>